<keyword evidence="1" id="KW-1133">Transmembrane helix</keyword>
<dbReference type="OrthoDB" id="2991366at2759"/>
<dbReference type="EMBL" id="JADNYJ010000258">
    <property type="protein sequence ID" value="KAF8872658.1"/>
    <property type="molecule type" value="Genomic_DNA"/>
</dbReference>
<keyword evidence="1" id="KW-0472">Membrane</keyword>
<evidence type="ECO:0000256" key="1">
    <source>
        <dbReference type="SAM" id="Phobius"/>
    </source>
</evidence>
<feature type="non-terminal residue" evidence="2">
    <location>
        <position position="1"/>
    </location>
</feature>
<feature type="transmembrane region" description="Helical" evidence="1">
    <location>
        <begin position="482"/>
        <end position="504"/>
    </location>
</feature>
<evidence type="ECO:0008006" key="4">
    <source>
        <dbReference type="Google" id="ProtNLM"/>
    </source>
</evidence>
<dbReference type="Proteomes" id="UP000724874">
    <property type="component" value="Unassembled WGS sequence"/>
</dbReference>
<accession>A0A9P5N7L4</accession>
<evidence type="ECO:0000313" key="2">
    <source>
        <dbReference type="EMBL" id="KAF8872658.1"/>
    </source>
</evidence>
<feature type="transmembrane region" description="Helical" evidence="1">
    <location>
        <begin position="73"/>
        <end position="97"/>
    </location>
</feature>
<keyword evidence="3" id="KW-1185">Reference proteome</keyword>
<evidence type="ECO:0000313" key="3">
    <source>
        <dbReference type="Proteomes" id="UP000724874"/>
    </source>
</evidence>
<keyword evidence="1" id="KW-0812">Transmembrane</keyword>
<dbReference type="AlphaFoldDB" id="A0A9P5N7L4"/>
<organism evidence="2 3">
    <name type="scientific">Gymnopilus junonius</name>
    <name type="common">Spectacular rustgill mushroom</name>
    <name type="synonym">Gymnopilus spectabilis subsp. junonius</name>
    <dbReference type="NCBI Taxonomy" id="109634"/>
    <lineage>
        <taxon>Eukaryota</taxon>
        <taxon>Fungi</taxon>
        <taxon>Dikarya</taxon>
        <taxon>Basidiomycota</taxon>
        <taxon>Agaricomycotina</taxon>
        <taxon>Agaricomycetes</taxon>
        <taxon>Agaricomycetidae</taxon>
        <taxon>Agaricales</taxon>
        <taxon>Agaricineae</taxon>
        <taxon>Hymenogastraceae</taxon>
        <taxon>Gymnopilus</taxon>
    </lineage>
</organism>
<feature type="transmembrane region" description="Helical" evidence="1">
    <location>
        <begin position="417"/>
        <end position="438"/>
    </location>
</feature>
<sequence length="549" mass="60235">TTSYFVTLISNIISLIIGFLFSFAIVRYAKEWIAAKDFIEVFHVVAISAFKSRSWPWGASPRNLKALLEKRRWVPGILIILCIGCFTTVTSSITSLLTPTPFIQNTTLTGQELDFSSNDPDCLDFLDANPISNMCDWESYMNLNYTNCLGENQIVDVLESGRGSILSLIPNNSQSLTYSQIGGNDGLHVLGSIRGILPIGPNGVPAFNTLKASPFSEPVLTAAMLSYNYTLNHQGLKTNISCFYDNPSPINVASVDPNSTLTLALTYSANCEGAAQVLMNVTSFNSINSPNALAYWACQSPPNSTETPEYFVYLRGLHFYEAIGNITCNIRLVETGIFPATYQSLPEVFSLAKPASSAPLAFSGLIEHALVALGDVISEGQNFEANDVAESVITFGVKSFGLQPYEQTPKYLELYQAMIQGILDYAIIYSFIFLLIFVSRATYVRLIYSTLPNPPSSCTREVTGTLSYQVIGWSVRPAHIGFLMPMTVVNLASLVILLTAMSMARSGVETYDPTDPRVLMNDVTVRRNTTQEADEWADKVAFGTNGVCW</sequence>
<comment type="caution">
    <text evidence="2">The sequence shown here is derived from an EMBL/GenBank/DDBJ whole genome shotgun (WGS) entry which is preliminary data.</text>
</comment>
<name>A0A9P5N7L4_GYMJU</name>
<reference evidence="2" key="1">
    <citation type="submission" date="2020-11" db="EMBL/GenBank/DDBJ databases">
        <authorList>
            <consortium name="DOE Joint Genome Institute"/>
            <person name="Ahrendt S."/>
            <person name="Riley R."/>
            <person name="Andreopoulos W."/>
            <person name="LaButti K."/>
            <person name="Pangilinan J."/>
            <person name="Ruiz-duenas F.J."/>
            <person name="Barrasa J.M."/>
            <person name="Sanchez-Garcia M."/>
            <person name="Camarero S."/>
            <person name="Miyauchi S."/>
            <person name="Serrano A."/>
            <person name="Linde D."/>
            <person name="Babiker R."/>
            <person name="Drula E."/>
            <person name="Ayuso-Fernandez I."/>
            <person name="Pacheco R."/>
            <person name="Padilla G."/>
            <person name="Ferreira P."/>
            <person name="Barriuso J."/>
            <person name="Kellner H."/>
            <person name="Castanera R."/>
            <person name="Alfaro M."/>
            <person name="Ramirez L."/>
            <person name="Pisabarro A.G."/>
            <person name="Kuo A."/>
            <person name="Tritt A."/>
            <person name="Lipzen A."/>
            <person name="He G."/>
            <person name="Yan M."/>
            <person name="Ng V."/>
            <person name="Cullen D."/>
            <person name="Martin F."/>
            <person name="Rosso M.-N."/>
            <person name="Henrissat B."/>
            <person name="Hibbett D."/>
            <person name="Martinez A.T."/>
            <person name="Grigoriev I.V."/>
        </authorList>
    </citation>
    <scope>NUCLEOTIDE SEQUENCE</scope>
    <source>
        <strain evidence="2">AH 44721</strain>
    </source>
</reference>
<gene>
    <name evidence="2" type="ORF">CPB84DRAFT_1691252</name>
</gene>
<proteinExistence type="predicted"/>
<feature type="transmembrane region" description="Helical" evidence="1">
    <location>
        <begin position="6"/>
        <end position="26"/>
    </location>
</feature>
<protein>
    <recommendedName>
        <fullName evidence="4">Transmembrane protein</fullName>
    </recommendedName>
</protein>